<sequence length="184" mass="19388">MSKTAVALLVASAAAVTGWVAFGVTASDLSEALFAANKSQTTAEGRIETLQSNSASLERDLDEMTQARNVFKNASDDVAALEESVAERELAVTGREEAITAKETRIQATTLKDGTYYTVGVSMEAGTYQTTSTSGRCYWKITKSGTNYDDIVENDLGGIGVLTVSVSGGQDFQSSSCGDWAKIG</sequence>
<dbReference type="KEGG" id="mant:BHD05_11195"/>
<evidence type="ECO:0000256" key="1">
    <source>
        <dbReference type="SAM" id="Coils"/>
    </source>
</evidence>
<reference evidence="2 3" key="1">
    <citation type="submission" date="2016-09" db="EMBL/GenBank/DDBJ databases">
        <title>Complete genome sequence of microbes from the polar regions.</title>
        <authorList>
            <person name="Liao L."/>
            <person name="Chen B."/>
        </authorList>
    </citation>
    <scope>NUCLEOTIDE SEQUENCE [LARGE SCALE GENOMIC DNA]</scope>
    <source>
        <strain evidence="2 3">ZS314</strain>
    </source>
</reference>
<dbReference type="AlphaFoldDB" id="A0A7L5AJ81"/>
<proteinExistence type="predicted"/>
<protein>
    <submittedName>
        <fullName evidence="2">Uncharacterized protein</fullName>
    </submittedName>
</protein>
<name>A0A7L5AJ81_9MICO</name>
<organism evidence="2 3">
    <name type="scientific">Marisediminicola antarctica</name>
    <dbReference type="NCBI Taxonomy" id="674079"/>
    <lineage>
        <taxon>Bacteria</taxon>
        <taxon>Bacillati</taxon>
        <taxon>Actinomycetota</taxon>
        <taxon>Actinomycetes</taxon>
        <taxon>Micrococcales</taxon>
        <taxon>Microbacteriaceae</taxon>
        <taxon>Marisediminicola</taxon>
    </lineage>
</organism>
<feature type="coiled-coil region" evidence="1">
    <location>
        <begin position="47"/>
        <end position="84"/>
    </location>
</feature>
<evidence type="ECO:0000313" key="3">
    <source>
        <dbReference type="Proteomes" id="UP000464507"/>
    </source>
</evidence>
<accession>A0A7L5AJ81</accession>
<keyword evidence="3" id="KW-1185">Reference proteome</keyword>
<evidence type="ECO:0000313" key="2">
    <source>
        <dbReference type="EMBL" id="QHO70122.1"/>
    </source>
</evidence>
<gene>
    <name evidence="2" type="ORF">BHD05_11195</name>
</gene>
<keyword evidence="1" id="KW-0175">Coiled coil</keyword>
<dbReference type="EMBL" id="CP017146">
    <property type="protein sequence ID" value="QHO70122.1"/>
    <property type="molecule type" value="Genomic_DNA"/>
</dbReference>
<dbReference type="Proteomes" id="UP000464507">
    <property type="component" value="Chromosome"/>
</dbReference>